<proteinExistence type="predicted"/>
<evidence type="ECO:0000313" key="3">
    <source>
        <dbReference type="Proteomes" id="UP000002774"/>
    </source>
</evidence>
<dbReference type="OrthoDB" id="9791851at2"/>
<sequence>MIQEIENQKRVSWFKESVIVKLSIIAALILLLLIPSAWIQNLITEREGTHQQVLDDISNNWSGSQLIQGPILIVPYKREIKELDSNKKEVIRLINETLYVLPQNLNIKANVITDVLHRGIFDAVVFNSKVLINGNFGKLELVKQGIDPSWVQYDKVRLVFSISDLKGLKSNPVLQLNGQKFTAEPDFGAQSPLDKGLQVSFSLPKDDELNFNFDLDLKGSDELSFLHTGKTTNVEVSSSWLSPKFDGRYLPDTRIINKSGFSAKWRMLYYNRPFPQQWVNDMNMLTGKKIDDAIFGVKLRLPVDQYQKTMRTTKYSTLVILLTFVSLFFTELIRKQRIHVFNYILIGAAMVIYYTLLLSFSEQLGYNLAYLIASVATITLIAAFTSSLLKNKQVALLFGFILSTLYGFIFILIQLEQLSLMIGSILLFIVISLLMYFSRKINWEKH</sequence>
<dbReference type="Pfam" id="PF06123">
    <property type="entry name" value="CreD"/>
    <property type="match status" value="1"/>
</dbReference>
<evidence type="ECO:0000256" key="1">
    <source>
        <dbReference type="SAM" id="Phobius"/>
    </source>
</evidence>
<dbReference type="eggNOG" id="COG4452">
    <property type="taxonomic scope" value="Bacteria"/>
</dbReference>
<name>H1YGN9_9SPHI</name>
<dbReference type="NCBIfam" id="NF008712">
    <property type="entry name" value="PRK11715.1-1"/>
    <property type="match status" value="1"/>
</dbReference>
<dbReference type="HOGENOM" id="CLU_036281_1_0_10"/>
<dbReference type="STRING" id="714943.Mucpa_1261"/>
<dbReference type="PIRSF" id="PIRSF004548">
    <property type="entry name" value="CreD"/>
    <property type="match status" value="1"/>
</dbReference>
<dbReference type="InterPro" id="IPR010364">
    <property type="entry name" value="Uncharacterised_IM_CreD"/>
</dbReference>
<feature type="transmembrane region" description="Helical" evidence="1">
    <location>
        <begin position="394"/>
        <end position="413"/>
    </location>
</feature>
<organism evidence="2 3">
    <name type="scientific">Mucilaginibacter paludis DSM 18603</name>
    <dbReference type="NCBI Taxonomy" id="714943"/>
    <lineage>
        <taxon>Bacteria</taxon>
        <taxon>Pseudomonadati</taxon>
        <taxon>Bacteroidota</taxon>
        <taxon>Sphingobacteriia</taxon>
        <taxon>Sphingobacteriales</taxon>
        <taxon>Sphingobacteriaceae</taxon>
        <taxon>Mucilaginibacter</taxon>
    </lineage>
</organism>
<reference evidence="2" key="1">
    <citation type="submission" date="2011-09" db="EMBL/GenBank/DDBJ databases">
        <title>The permanent draft genome of Mucilaginibacter paludis DSM 18603.</title>
        <authorList>
            <consortium name="US DOE Joint Genome Institute (JGI-PGF)"/>
            <person name="Lucas S."/>
            <person name="Han J."/>
            <person name="Lapidus A."/>
            <person name="Bruce D."/>
            <person name="Goodwin L."/>
            <person name="Pitluck S."/>
            <person name="Peters L."/>
            <person name="Kyrpides N."/>
            <person name="Mavromatis K."/>
            <person name="Ivanova N."/>
            <person name="Mikhailova N."/>
            <person name="Held B."/>
            <person name="Detter J.C."/>
            <person name="Tapia R."/>
            <person name="Han C."/>
            <person name="Land M."/>
            <person name="Hauser L."/>
            <person name="Markowitz V."/>
            <person name="Cheng J.-F."/>
            <person name="Hugenholtz P."/>
            <person name="Woyke T."/>
            <person name="Wu D."/>
            <person name="Tindall B."/>
            <person name="Brambilla E."/>
            <person name="Klenk H.-P."/>
            <person name="Eisen J.A."/>
        </authorList>
    </citation>
    <scope>NUCLEOTIDE SEQUENCE [LARGE SCALE GENOMIC DNA]</scope>
    <source>
        <strain evidence="2">DSM 18603</strain>
    </source>
</reference>
<accession>H1YGN9</accession>
<dbReference type="Proteomes" id="UP000002774">
    <property type="component" value="Chromosome"/>
</dbReference>
<gene>
    <name evidence="2" type="ORF">Mucpa_1261</name>
</gene>
<keyword evidence="3" id="KW-1185">Reference proteome</keyword>
<dbReference type="RefSeq" id="WP_008505151.1">
    <property type="nucleotide sequence ID" value="NZ_CM001403.1"/>
</dbReference>
<feature type="transmembrane region" description="Helical" evidence="1">
    <location>
        <begin position="18"/>
        <end position="39"/>
    </location>
</feature>
<feature type="transmembrane region" description="Helical" evidence="1">
    <location>
        <begin position="315"/>
        <end position="333"/>
    </location>
</feature>
<keyword evidence="1" id="KW-0472">Membrane</keyword>
<keyword evidence="1" id="KW-1133">Transmembrane helix</keyword>
<dbReference type="EMBL" id="CM001403">
    <property type="protein sequence ID" value="EHQ25425.1"/>
    <property type="molecule type" value="Genomic_DNA"/>
</dbReference>
<evidence type="ECO:0000313" key="2">
    <source>
        <dbReference type="EMBL" id="EHQ25425.1"/>
    </source>
</evidence>
<dbReference type="PANTHER" id="PTHR30092:SF0">
    <property type="entry name" value="INNER MEMBRANE PROTEIN CRED"/>
    <property type="match status" value="1"/>
</dbReference>
<feature type="transmembrane region" description="Helical" evidence="1">
    <location>
        <begin position="419"/>
        <end position="437"/>
    </location>
</feature>
<feature type="transmembrane region" description="Helical" evidence="1">
    <location>
        <begin position="340"/>
        <end position="356"/>
    </location>
</feature>
<protein>
    <submittedName>
        <fullName evidence="2">Inner membrane CreD family protein</fullName>
    </submittedName>
</protein>
<dbReference type="AlphaFoldDB" id="H1YGN9"/>
<keyword evidence="1" id="KW-0812">Transmembrane</keyword>
<dbReference type="PANTHER" id="PTHR30092">
    <property type="entry name" value="INNER MEMBRANE PROTEIN CRED"/>
    <property type="match status" value="1"/>
</dbReference>
<dbReference type="GO" id="GO:0005886">
    <property type="term" value="C:plasma membrane"/>
    <property type="evidence" value="ECO:0007669"/>
    <property type="project" value="TreeGrafter"/>
</dbReference>
<feature type="transmembrane region" description="Helical" evidence="1">
    <location>
        <begin position="368"/>
        <end position="389"/>
    </location>
</feature>